<sequence length="439" mass="49532">MSEQTLNDSMMNLVTALGRKSESRKYKQSTNKSNNYWLNTYFSSWIAEKYIDKTARDMVKKWRVIETSDTESEQLKLLEKLEDKFKVPMIAEEALAFGSLFGEILILAITDITEDQYATELNLSTEKLLRFIVIDDYKNGDIDTSILSKTFGEPLSYTVSNIEIHASRVHRLVTGKIPFSKRKKNGGQGVSDLNSKMDIIKAFDAISTSVSDLVEECKIDVLKMKGLNNQIAAGQEDLVVKYAQLAQQIKSLSNMLLVDADDEYDQKEITFSGLSDLWVKAREVVAGAMDRPVTVMFGQSAAGFASGEEDNQAYYGTINSLQESRLRPLLDFTDQFLLAMANINPDDFAYSFPSIEPSNLKEESTTFATYSTGIVSLYQNNLITGKQALMELKQKEVFSNISEQDIENIKELEKPYDNQFTDPYQITETGSQQSQNTTY</sequence>
<feature type="region of interest" description="Disordered" evidence="1">
    <location>
        <begin position="420"/>
        <end position="439"/>
    </location>
</feature>
<protein>
    <submittedName>
        <fullName evidence="3">DUF1073 domain-containing protein</fullName>
    </submittedName>
</protein>
<dbReference type="InterPro" id="IPR006445">
    <property type="entry name" value="Phage-assoc_HI1409"/>
</dbReference>
<dbReference type="InterPro" id="IPR024459">
    <property type="entry name" value="Acb1-like_N"/>
</dbReference>
<feature type="domain" description="Anti-CBASS protein Acb1-like N-terminal" evidence="2">
    <location>
        <begin position="38"/>
        <end position="372"/>
    </location>
</feature>
<accession>A0A974NI63</accession>
<name>A0A974NI63_9GAMM</name>
<evidence type="ECO:0000259" key="2">
    <source>
        <dbReference type="Pfam" id="PF06381"/>
    </source>
</evidence>
<proteinExistence type="predicted"/>
<dbReference type="RefSeq" id="WP_201095432.1">
    <property type="nucleotide sequence ID" value="NZ_CP067393.1"/>
</dbReference>
<gene>
    <name evidence="3" type="ORF">JHT90_06730</name>
</gene>
<dbReference type="AlphaFoldDB" id="A0A974NI63"/>
<keyword evidence="4" id="KW-1185">Reference proteome</keyword>
<evidence type="ECO:0000256" key="1">
    <source>
        <dbReference type="SAM" id="MobiDB-lite"/>
    </source>
</evidence>
<dbReference type="EMBL" id="CP067393">
    <property type="protein sequence ID" value="QQP86934.1"/>
    <property type="molecule type" value="Genomic_DNA"/>
</dbReference>
<dbReference type="Proteomes" id="UP000595278">
    <property type="component" value="Chromosome"/>
</dbReference>
<reference evidence="3 4" key="1">
    <citation type="submission" date="2021-01" db="EMBL/GenBank/DDBJ databases">
        <title>Entomomonas sp. F2A isolated from a house cricket (Acheta domesticus).</title>
        <authorList>
            <person name="Spergser J."/>
            <person name="Busse H.-J."/>
        </authorList>
    </citation>
    <scope>NUCLEOTIDE SEQUENCE [LARGE SCALE GENOMIC DNA]</scope>
    <source>
        <strain evidence="3 4">F2A</strain>
    </source>
</reference>
<organism evidence="3 4">
    <name type="scientific">Entomomonas asaccharolytica</name>
    <dbReference type="NCBI Taxonomy" id="2785331"/>
    <lineage>
        <taxon>Bacteria</taxon>
        <taxon>Pseudomonadati</taxon>
        <taxon>Pseudomonadota</taxon>
        <taxon>Gammaproteobacteria</taxon>
        <taxon>Pseudomonadales</taxon>
        <taxon>Pseudomonadaceae</taxon>
        <taxon>Entomomonas</taxon>
    </lineage>
</organism>
<dbReference type="KEGG" id="eaz:JHT90_06730"/>
<evidence type="ECO:0000313" key="4">
    <source>
        <dbReference type="Proteomes" id="UP000595278"/>
    </source>
</evidence>
<dbReference type="Pfam" id="PF06381">
    <property type="entry name" value="Phage_portal_3"/>
    <property type="match status" value="1"/>
</dbReference>
<evidence type="ECO:0000313" key="3">
    <source>
        <dbReference type="EMBL" id="QQP86934.1"/>
    </source>
</evidence>
<dbReference type="NCBIfam" id="TIGR01555">
    <property type="entry name" value="phge_rel_HI1409"/>
    <property type="match status" value="1"/>
</dbReference>